<feature type="compositionally biased region" description="Basic residues" evidence="1">
    <location>
        <begin position="46"/>
        <end position="57"/>
    </location>
</feature>
<accession>A0ABV0ZPA5</accession>
<sequence length="120" mass="12789">MHQLGNQAGQTNCSRPSTSHQLPQCGHKTCSTPLPTWPPTVALRLARGKSHRRRKAITARQGQGTPPTPQPNPGGTPGCRPLTHLHSTPHCTKTPSPENDTSPIDGPGTEVSGQDPRQSK</sequence>
<reference evidence="2 3" key="1">
    <citation type="submission" date="2021-06" db="EMBL/GenBank/DDBJ databases">
        <authorList>
            <person name="Palmer J.M."/>
        </authorList>
    </citation>
    <scope>NUCLEOTIDE SEQUENCE [LARGE SCALE GENOMIC DNA]</scope>
    <source>
        <strain evidence="2 3">AS_MEX2019</strain>
        <tissue evidence="2">Muscle</tissue>
    </source>
</reference>
<protein>
    <submittedName>
        <fullName evidence="2">Uncharacterized protein</fullName>
    </submittedName>
</protein>
<organism evidence="2 3">
    <name type="scientific">Ameca splendens</name>
    <dbReference type="NCBI Taxonomy" id="208324"/>
    <lineage>
        <taxon>Eukaryota</taxon>
        <taxon>Metazoa</taxon>
        <taxon>Chordata</taxon>
        <taxon>Craniata</taxon>
        <taxon>Vertebrata</taxon>
        <taxon>Euteleostomi</taxon>
        <taxon>Actinopterygii</taxon>
        <taxon>Neopterygii</taxon>
        <taxon>Teleostei</taxon>
        <taxon>Neoteleostei</taxon>
        <taxon>Acanthomorphata</taxon>
        <taxon>Ovalentaria</taxon>
        <taxon>Atherinomorphae</taxon>
        <taxon>Cyprinodontiformes</taxon>
        <taxon>Goodeidae</taxon>
        <taxon>Ameca</taxon>
    </lineage>
</organism>
<name>A0ABV0ZPA5_9TELE</name>
<comment type="caution">
    <text evidence="2">The sequence shown here is derived from an EMBL/GenBank/DDBJ whole genome shotgun (WGS) entry which is preliminary data.</text>
</comment>
<evidence type="ECO:0000313" key="3">
    <source>
        <dbReference type="Proteomes" id="UP001469553"/>
    </source>
</evidence>
<evidence type="ECO:0000256" key="1">
    <source>
        <dbReference type="SAM" id="MobiDB-lite"/>
    </source>
</evidence>
<gene>
    <name evidence="2" type="ORF">AMECASPLE_020945</name>
</gene>
<feature type="compositionally biased region" description="Polar residues" evidence="1">
    <location>
        <begin position="85"/>
        <end position="102"/>
    </location>
</feature>
<evidence type="ECO:0000313" key="2">
    <source>
        <dbReference type="EMBL" id="MEQ2307699.1"/>
    </source>
</evidence>
<feature type="compositionally biased region" description="Polar residues" evidence="1">
    <location>
        <begin position="111"/>
        <end position="120"/>
    </location>
</feature>
<feature type="compositionally biased region" description="Polar residues" evidence="1">
    <location>
        <begin position="1"/>
        <end position="22"/>
    </location>
</feature>
<feature type="region of interest" description="Disordered" evidence="1">
    <location>
        <begin position="1"/>
        <end position="120"/>
    </location>
</feature>
<dbReference type="EMBL" id="JAHRIP010067610">
    <property type="protein sequence ID" value="MEQ2307699.1"/>
    <property type="molecule type" value="Genomic_DNA"/>
</dbReference>
<proteinExistence type="predicted"/>
<keyword evidence="3" id="KW-1185">Reference proteome</keyword>
<dbReference type="Proteomes" id="UP001469553">
    <property type="component" value="Unassembled WGS sequence"/>
</dbReference>